<feature type="chain" id="PRO_5046937096" description="Peptidase inhibitor family I36" evidence="1">
    <location>
        <begin position="24"/>
        <end position="131"/>
    </location>
</feature>
<evidence type="ECO:0000313" key="2">
    <source>
        <dbReference type="EMBL" id="MBP2380837.1"/>
    </source>
</evidence>
<organism evidence="2 3">
    <name type="scientific">Brachybacterium sacelli</name>
    <dbReference type="NCBI Taxonomy" id="173364"/>
    <lineage>
        <taxon>Bacteria</taxon>
        <taxon>Bacillati</taxon>
        <taxon>Actinomycetota</taxon>
        <taxon>Actinomycetes</taxon>
        <taxon>Micrococcales</taxon>
        <taxon>Dermabacteraceae</taxon>
        <taxon>Brachybacterium</taxon>
    </lineage>
</organism>
<gene>
    <name evidence="2" type="ORF">JOF43_000794</name>
</gene>
<evidence type="ECO:0008006" key="4">
    <source>
        <dbReference type="Google" id="ProtNLM"/>
    </source>
</evidence>
<name>A0ABS4WXA9_9MICO</name>
<proteinExistence type="predicted"/>
<accession>A0ABS4WXA9</accession>
<reference evidence="2 3" key="1">
    <citation type="submission" date="2021-03" db="EMBL/GenBank/DDBJ databases">
        <title>Sequencing the genomes of 1000 actinobacteria strains.</title>
        <authorList>
            <person name="Klenk H.-P."/>
        </authorList>
    </citation>
    <scope>NUCLEOTIDE SEQUENCE [LARGE SCALE GENOMIC DNA]</scope>
    <source>
        <strain evidence="2 3">DSM 14566</strain>
    </source>
</reference>
<protein>
    <recommendedName>
        <fullName evidence="4">Peptidase inhibitor family I36</fullName>
    </recommendedName>
</protein>
<keyword evidence="1" id="KW-0732">Signal</keyword>
<comment type="caution">
    <text evidence="2">The sequence shown here is derived from an EMBL/GenBank/DDBJ whole genome shotgun (WGS) entry which is preliminary data.</text>
</comment>
<sequence length="131" mass="13610">MARKRILRAGMCAVATAALSATAVGGMAASASATGTSDAEAKALHGCPSGAVCIYDDAAWEAKQPEHMYWSYGPHKLYDEYGTHALVNNQTGGATMTLCEGADGTNCIDPRPAPATEFPDLTRFNSVKLAA</sequence>
<dbReference type="RefSeq" id="WP_209899395.1">
    <property type="nucleotide sequence ID" value="NZ_BAAAJW010000015.1"/>
</dbReference>
<keyword evidence="3" id="KW-1185">Reference proteome</keyword>
<evidence type="ECO:0000256" key="1">
    <source>
        <dbReference type="SAM" id="SignalP"/>
    </source>
</evidence>
<dbReference type="EMBL" id="JAGIOD010000001">
    <property type="protein sequence ID" value="MBP2380837.1"/>
    <property type="molecule type" value="Genomic_DNA"/>
</dbReference>
<evidence type="ECO:0000313" key="3">
    <source>
        <dbReference type="Proteomes" id="UP001519290"/>
    </source>
</evidence>
<feature type="signal peptide" evidence="1">
    <location>
        <begin position="1"/>
        <end position="23"/>
    </location>
</feature>
<dbReference type="Proteomes" id="UP001519290">
    <property type="component" value="Unassembled WGS sequence"/>
</dbReference>